<protein>
    <recommendedName>
        <fullName evidence="7">Glutamate-1-semialdehyde 2,1-aminomutase</fullName>
        <shortName evidence="7">GSA</shortName>
        <ecNumber evidence="7">5.4.3.8</ecNumber>
    </recommendedName>
    <alternativeName>
        <fullName evidence="7">Glutamate-1-semialdehyde aminotransferase</fullName>
        <shortName evidence="7">GSA-AT</shortName>
    </alternativeName>
</protein>
<evidence type="ECO:0000256" key="5">
    <source>
        <dbReference type="ARBA" id="ARBA00023235"/>
    </source>
</evidence>
<dbReference type="AlphaFoldDB" id="A0A0F7WVA8"/>
<dbReference type="CDD" id="cd00610">
    <property type="entry name" value="OAT_like"/>
    <property type="match status" value="1"/>
</dbReference>
<dbReference type="GO" id="GO:0042286">
    <property type="term" value="F:glutamate-1-semialdehyde 2,1-aminomutase activity"/>
    <property type="evidence" value="ECO:0007669"/>
    <property type="project" value="UniProtKB-UniRule"/>
</dbReference>
<reference evidence="8" key="1">
    <citation type="submission" date="2015-05" db="EMBL/GenBank/DDBJ databases">
        <authorList>
            <person name="Rattei Thomas"/>
        </authorList>
    </citation>
    <scope>NUCLEOTIDE SEQUENCE</scope>
    <source>
        <strain evidence="8">DC9</strain>
    </source>
</reference>
<dbReference type="PANTHER" id="PTHR43713">
    <property type="entry name" value="GLUTAMATE-1-SEMIALDEHYDE 2,1-AMINOMUTASE"/>
    <property type="match status" value="1"/>
</dbReference>
<dbReference type="Gene3D" id="3.90.1150.10">
    <property type="entry name" value="Aspartate Aminotransferase, domain 1"/>
    <property type="match status" value="1"/>
</dbReference>
<dbReference type="HAMAP" id="MF_00375">
    <property type="entry name" value="HemL_aminotrans_3"/>
    <property type="match status" value="1"/>
</dbReference>
<dbReference type="GO" id="GO:0006782">
    <property type="term" value="P:protoporphyrinogen IX biosynthetic process"/>
    <property type="evidence" value="ECO:0007669"/>
    <property type="project" value="UniProtKB-UniRule"/>
</dbReference>
<evidence type="ECO:0000256" key="4">
    <source>
        <dbReference type="ARBA" id="ARBA00022898"/>
    </source>
</evidence>
<keyword evidence="7" id="KW-0963">Cytoplasm</keyword>
<comment type="subcellular location">
    <subcellularLocation>
        <location evidence="7">Cytoplasm</location>
    </subcellularLocation>
</comment>
<keyword evidence="4 7" id="KW-0663">Pyridoxal phosphate</keyword>
<comment type="pathway">
    <text evidence="2 7">Porphyrin-containing compound metabolism; protoporphyrin-IX biosynthesis; 5-aminolevulinate from L-glutamyl-tRNA(Glu): step 2/2.</text>
</comment>
<comment type="similarity">
    <text evidence="3 7">Belongs to the class-III pyridoxal-phosphate-dependent aminotransferase family. HemL subfamily.</text>
</comment>
<dbReference type="UniPathway" id="UPA00251">
    <property type="reaction ID" value="UER00317"/>
</dbReference>
<evidence type="ECO:0000256" key="6">
    <source>
        <dbReference type="ARBA" id="ARBA00023244"/>
    </source>
</evidence>
<dbReference type="GO" id="GO:0030170">
    <property type="term" value="F:pyridoxal phosphate binding"/>
    <property type="evidence" value="ECO:0007669"/>
    <property type="project" value="InterPro"/>
</dbReference>
<sequence length="449" mass="49096">MWKLTKRNSMLNCSNQKHTVTFEEACQVFPGGVNSPVRACRSVGVTPPIVSSAQGDIFLDTHGREFIDFCGGWGALIHGHSHPKIVEAIQKTALKGTSYGLTSEEEILFATMLLSSLKLKEHKIRFVSSGTEATMTAVRLARGITNRSIIIKFIGGYHGHADTLLGGISITEETIDNLTSLIHTPSPHSLLISLPYNNSQILHHVMEALGPQVAGIIFEPICANMGIVLPKAEFLDDIIELCKRFGSLSIIDEVVTGFRVAFQGAQDIFNLSPDITIYGKILGGGLPAAALVGHRSILDHLMPEGTIFQAGTMSGNFLAMATGHAAIQLCQSEGFYDHLSQLEALFYSPIEEEIRSQGFPVSLVHQGTMFSLFFTESAPTNFDEAKNSDVEKFQTFYSEVFDNGVYLSPSPLEANFISSAHTEENLTYAQNIIIDSLIKIFDSSAQRFF</sequence>
<keyword evidence="6 7" id="KW-0627">Porphyrin biosynthesis</keyword>
<dbReference type="NCBIfam" id="NF001864">
    <property type="entry name" value="PRK00615.1"/>
    <property type="match status" value="1"/>
</dbReference>
<keyword evidence="5 7" id="KW-0413">Isomerase</keyword>
<dbReference type="GO" id="GO:0005737">
    <property type="term" value="C:cytoplasm"/>
    <property type="evidence" value="ECO:0007669"/>
    <property type="project" value="UniProtKB-SubCell"/>
</dbReference>
<evidence type="ECO:0000256" key="1">
    <source>
        <dbReference type="ARBA" id="ARBA00001933"/>
    </source>
</evidence>
<evidence type="ECO:0000256" key="3">
    <source>
        <dbReference type="ARBA" id="ARBA00008981"/>
    </source>
</evidence>
<dbReference type="NCBIfam" id="NF000818">
    <property type="entry name" value="PRK00062.1"/>
    <property type="match status" value="1"/>
</dbReference>
<dbReference type="EC" id="5.4.3.8" evidence="7"/>
<dbReference type="InterPro" id="IPR015424">
    <property type="entry name" value="PyrdxlP-dep_Trfase"/>
</dbReference>
<organism evidence="8">
    <name type="scientific">Chlamydia pneumoniae</name>
    <name type="common">Chlamydophila pneumoniae</name>
    <dbReference type="NCBI Taxonomy" id="83558"/>
    <lineage>
        <taxon>Bacteria</taxon>
        <taxon>Pseudomonadati</taxon>
        <taxon>Chlamydiota</taxon>
        <taxon>Chlamydiia</taxon>
        <taxon>Chlamydiales</taxon>
        <taxon>Chlamydiaceae</taxon>
        <taxon>Chlamydia/Chlamydophila group</taxon>
        <taxon>Chlamydia</taxon>
    </lineage>
</organism>
<dbReference type="PANTHER" id="PTHR43713:SF3">
    <property type="entry name" value="GLUTAMATE-1-SEMIALDEHYDE 2,1-AMINOMUTASE 1, CHLOROPLASTIC-RELATED"/>
    <property type="match status" value="1"/>
</dbReference>
<dbReference type="Gene3D" id="3.40.640.10">
    <property type="entry name" value="Type I PLP-dependent aspartate aminotransferase-like (Major domain)"/>
    <property type="match status" value="1"/>
</dbReference>
<name>A0A0F7WVA8_CHLPN</name>
<dbReference type="NCBIfam" id="TIGR00713">
    <property type="entry name" value="hemL"/>
    <property type="match status" value="1"/>
</dbReference>
<comment type="catalytic activity">
    <reaction evidence="7">
        <text>(S)-4-amino-5-oxopentanoate = 5-aminolevulinate</text>
        <dbReference type="Rhea" id="RHEA:14265"/>
        <dbReference type="ChEBI" id="CHEBI:57501"/>
        <dbReference type="ChEBI" id="CHEBI:356416"/>
        <dbReference type="EC" id="5.4.3.8"/>
    </reaction>
</comment>
<evidence type="ECO:0000313" key="8">
    <source>
        <dbReference type="EMBL" id="CRI42264.1"/>
    </source>
</evidence>
<dbReference type="InterPro" id="IPR015421">
    <property type="entry name" value="PyrdxlP-dep_Trfase_major"/>
</dbReference>
<dbReference type="EMBL" id="LN847024">
    <property type="protein sequence ID" value="CRI42264.1"/>
    <property type="molecule type" value="Genomic_DNA"/>
</dbReference>
<gene>
    <name evidence="7" type="primary">hemL</name>
    <name evidence="8" type="ORF">BN1224_DC9_AP_00130</name>
</gene>
<dbReference type="InterPro" id="IPR015422">
    <property type="entry name" value="PyrdxlP-dep_Trfase_small"/>
</dbReference>
<dbReference type="SUPFAM" id="SSF53383">
    <property type="entry name" value="PLP-dependent transferases"/>
    <property type="match status" value="1"/>
</dbReference>
<dbReference type="Pfam" id="PF00202">
    <property type="entry name" value="Aminotran_3"/>
    <property type="match status" value="1"/>
</dbReference>
<dbReference type="InterPro" id="IPR049704">
    <property type="entry name" value="Aminotrans_3_PPA_site"/>
</dbReference>
<evidence type="ECO:0000256" key="2">
    <source>
        <dbReference type="ARBA" id="ARBA00004819"/>
    </source>
</evidence>
<dbReference type="InterPro" id="IPR005814">
    <property type="entry name" value="Aminotrans_3"/>
</dbReference>
<evidence type="ECO:0000256" key="7">
    <source>
        <dbReference type="HAMAP-Rule" id="MF_00375"/>
    </source>
</evidence>
<feature type="modified residue" description="N6-(pyridoxal phosphate)lysine" evidence="7">
    <location>
        <position position="280"/>
    </location>
</feature>
<dbReference type="InterPro" id="IPR004639">
    <property type="entry name" value="4pyrrol_synth_GluAld_NH2Trfase"/>
</dbReference>
<comment type="cofactor">
    <cofactor evidence="1 7">
        <name>pyridoxal 5'-phosphate</name>
        <dbReference type="ChEBI" id="CHEBI:597326"/>
    </cofactor>
</comment>
<comment type="subunit">
    <text evidence="7">Homodimer.</text>
</comment>
<dbReference type="GO" id="GO:0008483">
    <property type="term" value="F:transaminase activity"/>
    <property type="evidence" value="ECO:0007669"/>
    <property type="project" value="InterPro"/>
</dbReference>
<accession>A0A0F7WVA8</accession>
<dbReference type="PROSITE" id="PS00600">
    <property type="entry name" value="AA_TRANSFER_CLASS_3"/>
    <property type="match status" value="1"/>
</dbReference>
<proteinExistence type="inferred from homology"/>